<evidence type="ECO:0000313" key="3">
    <source>
        <dbReference type="Proteomes" id="UP000243591"/>
    </source>
</evidence>
<evidence type="ECO:0008006" key="5">
    <source>
        <dbReference type="Google" id="ProtNLM"/>
    </source>
</evidence>
<gene>
    <name evidence="2" type="ORF">BTBSAS_160029</name>
    <name evidence="1" type="ORF">CNY62_03680</name>
</gene>
<dbReference type="EMBL" id="OUNC01000008">
    <property type="protein sequence ID" value="SPP27526.1"/>
    <property type="molecule type" value="Genomic_DNA"/>
</dbReference>
<protein>
    <recommendedName>
        <fullName evidence="5">DUF779 domain-containing protein</fullName>
    </recommendedName>
</protein>
<sequence length="93" mass="10177">MKVTDEAQAFLAPILAAYEALDTICVFDSSCDCGSEHGDATHHHLSLSLEAPLPDDIVMPINGHLNVAWNKELNEKVANIIIDYNDAGLFVRQ</sequence>
<dbReference type="OrthoDB" id="9934438at2"/>
<reference evidence="1 3" key="1">
    <citation type="submission" date="2017-09" db="EMBL/GenBank/DDBJ databases">
        <title>Complete Genome Sequences of Two Strains of the Meat Spoilage Bacterium Brochothrix thermosphacta Isolated from Ground Chicken.</title>
        <authorList>
            <person name="Paoli G.C."/>
            <person name="Wijey C."/>
            <person name="Chen C.-Y."/>
            <person name="Nguyen L."/>
            <person name="Yan X."/>
            <person name="Irwin P.L."/>
        </authorList>
    </citation>
    <scope>NUCLEOTIDE SEQUENCE [LARGE SCALE GENOMIC DNA]</scope>
    <source>
        <strain evidence="1 3">BI</strain>
    </source>
</reference>
<dbReference type="KEGG" id="bths:CNY62_03680"/>
<dbReference type="Proteomes" id="UP000243591">
    <property type="component" value="Chromosome"/>
</dbReference>
<dbReference type="AlphaFoldDB" id="A0A1D2LQ05"/>
<dbReference type="RefSeq" id="WP_069126369.1">
    <property type="nucleotide sequence ID" value="NZ_CBCPKC010000002.1"/>
</dbReference>
<proteinExistence type="predicted"/>
<evidence type="ECO:0000313" key="2">
    <source>
        <dbReference type="EMBL" id="SPP27526.1"/>
    </source>
</evidence>
<organism evidence="1 3">
    <name type="scientific">Brochothrix thermosphacta</name>
    <name type="common">Microbacterium thermosphactum</name>
    <dbReference type="NCBI Taxonomy" id="2756"/>
    <lineage>
        <taxon>Bacteria</taxon>
        <taxon>Bacillati</taxon>
        <taxon>Bacillota</taxon>
        <taxon>Bacilli</taxon>
        <taxon>Bacillales</taxon>
        <taxon>Listeriaceae</taxon>
        <taxon>Brochothrix</taxon>
    </lineage>
</organism>
<reference evidence="4" key="3">
    <citation type="submission" date="2018-04" db="EMBL/GenBank/DDBJ databases">
        <authorList>
            <person name="Illikoud N."/>
        </authorList>
    </citation>
    <scope>NUCLEOTIDE SEQUENCE [LARGE SCALE GENOMIC DNA]</scope>
</reference>
<name>A0A1D2LQ05_BROTH</name>
<accession>A0A1D2LQ05</accession>
<evidence type="ECO:0000313" key="1">
    <source>
        <dbReference type="EMBL" id="ATF25568.1"/>
    </source>
</evidence>
<dbReference type="Proteomes" id="UP000270190">
    <property type="component" value="Unassembled WGS sequence"/>
</dbReference>
<evidence type="ECO:0000313" key="4">
    <source>
        <dbReference type="Proteomes" id="UP000270190"/>
    </source>
</evidence>
<dbReference type="EMBL" id="CP023483">
    <property type="protein sequence ID" value="ATF25568.1"/>
    <property type="molecule type" value="Genomic_DNA"/>
</dbReference>
<reference evidence="2" key="2">
    <citation type="submission" date="2018-04" db="EMBL/GenBank/DDBJ databases">
        <authorList>
            <person name="Go L.Y."/>
            <person name="Mitchell J.A."/>
        </authorList>
    </citation>
    <scope>NUCLEOTIDE SEQUENCE</scope>
    <source>
        <strain evidence="2">BSAS1 3</strain>
    </source>
</reference>
<keyword evidence="3" id="KW-1185">Reference proteome</keyword>